<protein>
    <submittedName>
        <fullName evidence="2">M23 family metallopeptidase</fullName>
    </submittedName>
</protein>
<dbReference type="Proteomes" id="UP000824334">
    <property type="component" value="Chromosome"/>
</dbReference>
<dbReference type="Pfam" id="PF01551">
    <property type="entry name" value="Peptidase_M23"/>
    <property type="match status" value="1"/>
</dbReference>
<evidence type="ECO:0000259" key="1">
    <source>
        <dbReference type="Pfam" id="PF01551"/>
    </source>
</evidence>
<dbReference type="CDD" id="cd12797">
    <property type="entry name" value="M23_peptidase"/>
    <property type="match status" value="1"/>
</dbReference>
<keyword evidence="3" id="KW-1185">Reference proteome</keyword>
<organism evidence="2 3">
    <name type="scientific">Brevundimonas nasdae</name>
    <dbReference type="NCBI Taxonomy" id="172043"/>
    <lineage>
        <taxon>Bacteria</taxon>
        <taxon>Pseudomonadati</taxon>
        <taxon>Pseudomonadota</taxon>
        <taxon>Alphaproteobacteria</taxon>
        <taxon>Caulobacterales</taxon>
        <taxon>Caulobacteraceae</taxon>
        <taxon>Brevundimonas</taxon>
    </lineage>
</organism>
<dbReference type="InterPro" id="IPR050570">
    <property type="entry name" value="Cell_wall_metabolism_enzyme"/>
</dbReference>
<dbReference type="InterPro" id="IPR016047">
    <property type="entry name" value="M23ase_b-sheet_dom"/>
</dbReference>
<dbReference type="PANTHER" id="PTHR21666:SF285">
    <property type="entry name" value="M23 FAMILY METALLOPEPTIDASE"/>
    <property type="match status" value="1"/>
</dbReference>
<feature type="domain" description="M23ase beta-sheet core" evidence="1">
    <location>
        <begin position="180"/>
        <end position="275"/>
    </location>
</feature>
<evidence type="ECO:0000313" key="3">
    <source>
        <dbReference type="Proteomes" id="UP000824334"/>
    </source>
</evidence>
<reference evidence="2 3" key="1">
    <citation type="submission" date="2021-07" db="EMBL/GenBank/DDBJ databases">
        <title>Isolation and characterization of bacteria from a gold mining with a capacity of golden bioaccumulation.</title>
        <authorList>
            <person name="Yang X.J."/>
        </authorList>
    </citation>
    <scope>NUCLEOTIDE SEQUENCE [LARGE SCALE GENOMIC DNA]</scope>
    <source>
        <strain evidence="2 3">Au29</strain>
    </source>
</reference>
<dbReference type="RefSeq" id="WP_219354634.1">
    <property type="nucleotide sequence ID" value="NZ_CP080034.1"/>
</dbReference>
<dbReference type="EMBL" id="CP080034">
    <property type="protein sequence ID" value="QYC08959.1"/>
    <property type="molecule type" value="Genomic_DNA"/>
</dbReference>
<name>A0ABX8TDE3_9CAUL</name>
<gene>
    <name evidence="2" type="ORF">KWG56_09920</name>
</gene>
<evidence type="ECO:0000313" key="2">
    <source>
        <dbReference type="EMBL" id="QYC08959.1"/>
    </source>
</evidence>
<sequence>MIARRRALLLGVGATLVTPDLLGGPAQAQGPLQMTLNGAWRQGGFAYGRTASRALIFVDGEALTTASINGLFVIGFDRDATGDVVIEARANGQSVRRTITVAPHAFPSTSINGLPPSTVDPTDPALLALIREQVALKTEGFASRVDSDDFKNGFVWPLETYRITSQWGSQRVLNGTPARPHYGVDMAAPTGTVIRAPADGKVSFSRSGMHFEGGMTLIDHGQGLITCYLHQSRLDVTAGQSVKRGDAIGRIGMTGRATGPHLCWRMKWRDRNMDPSLMVGARAPERLA</sequence>
<dbReference type="PANTHER" id="PTHR21666">
    <property type="entry name" value="PEPTIDASE-RELATED"/>
    <property type="match status" value="1"/>
</dbReference>
<accession>A0ABX8TDE3</accession>
<dbReference type="GeneID" id="94375585"/>
<proteinExistence type="predicted"/>